<gene>
    <name evidence="1" type="ORF">FRACYDRAFT_267948</name>
</gene>
<protein>
    <submittedName>
        <fullName evidence="1">Uncharacterized protein</fullName>
    </submittedName>
</protein>
<organism evidence="1 2">
    <name type="scientific">Fragilariopsis cylindrus CCMP1102</name>
    <dbReference type="NCBI Taxonomy" id="635003"/>
    <lineage>
        <taxon>Eukaryota</taxon>
        <taxon>Sar</taxon>
        <taxon>Stramenopiles</taxon>
        <taxon>Ochrophyta</taxon>
        <taxon>Bacillariophyta</taxon>
        <taxon>Bacillariophyceae</taxon>
        <taxon>Bacillariophycidae</taxon>
        <taxon>Bacillariales</taxon>
        <taxon>Bacillariaceae</taxon>
        <taxon>Fragilariopsis</taxon>
    </lineage>
</organism>
<sequence length="294" mass="32119">MNIGGIYTDPYHSPTSGSSNIFGFNVPWFGGIRIIGSHNISNDDDSDDDGNGGNDSNKFITIGCDDGFHWWVLTGKFTNKSKGDIDMDFTPKAPGVGMLKCSYKPGALSFLEKEDTDIIGLQSTAVVDNIWSRLIAPPEYLRCGIHEHFKAEIKHAAVNNVNGLFFDSTIYNIAHANSESNSKSSSSSSLSFAGMRVISDRLGKIIRDEICVVGTDDGINWWYITGGNFTDKMHGKFSLNNDNHSSLSLGSGSGTCHNGIIEFDNGTIWQKVALNKTDIHSWQKETTTSTSSRI</sequence>
<evidence type="ECO:0000313" key="2">
    <source>
        <dbReference type="Proteomes" id="UP000095751"/>
    </source>
</evidence>
<evidence type="ECO:0000313" key="1">
    <source>
        <dbReference type="EMBL" id="OEU21576.1"/>
    </source>
</evidence>
<dbReference type="Proteomes" id="UP000095751">
    <property type="component" value="Unassembled WGS sequence"/>
</dbReference>
<dbReference type="KEGG" id="fcy:FRACYDRAFT_267948"/>
<dbReference type="AlphaFoldDB" id="A0A1E7FTU0"/>
<proteinExistence type="predicted"/>
<dbReference type="OrthoDB" id="10510716at2759"/>
<keyword evidence="2" id="KW-1185">Reference proteome</keyword>
<reference evidence="1 2" key="1">
    <citation type="submission" date="2016-09" db="EMBL/GenBank/DDBJ databases">
        <title>Extensive genetic diversity and differential bi-allelic expression allows diatom success in the polar Southern Ocean.</title>
        <authorList>
            <consortium name="DOE Joint Genome Institute"/>
            <person name="Mock T."/>
            <person name="Otillar R.P."/>
            <person name="Strauss J."/>
            <person name="Dupont C."/>
            <person name="Frickenhaus S."/>
            <person name="Maumus F."/>
            <person name="Mcmullan M."/>
            <person name="Sanges R."/>
            <person name="Schmutz J."/>
            <person name="Toseland A."/>
            <person name="Valas R."/>
            <person name="Veluchamy A."/>
            <person name="Ward B.J."/>
            <person name="Allen A."/>
            <person name="Barry K."/>
            <person name="Falciatore A."/>
            <person name="Ferrante M."/>
            <person name="Fortunato A.E."/>
            <person name="Gloeckner G."/>
            <person name="Gruber A."/>
            <person name="Hipkin R."/>
            <person name="Janech M."/>
            <person name="Kroth P."/>
            <person name="Leese F."/>
            <person name="Lindquist E."/>
            <person name="Lyon B.R."/>
            <person name="Martin J."/>
            <person name="Mayer C."/>
            <person name="Parker M."/>
            <person name="Quesneville H."/>
            <person name="Raymond J."/>
            <person name="Uhlig C."/>
            <person name="Valentin K.U."/>
            <person name="Worden A.Z."/>
            <person name="Armbrust E.V."/>
            <person name="Bowler C."/>
            <person name="Green B."/>
            <person name="Moulton V."/>
            <person name="Van Oosterhout C."/>
            <person name="Grigoriev I."/>
        </authorList>
    </citation>
    <scope>NUCLEOTIDE SEQUENCE [LARGE SCALE GENOMIC DNA]</scope>
    <source>
        <strain evidence="1 2">CCMP1102</strain>
    </source>
</reference>
<name>A0A1E7FTU0_9STRA</name>
<accession>A0A1E7FTU0</accession>
<dbReference type="EMBL" id="KV784354">
    <property type="protein sequence ID" value="OEU21576.1"/>
    <property type="molecule type" value="Genomic_DNA"/>
</dbReference>
<dbReference type="InParanoid" id="A0A1E7FTU0"/>